<dbReference type="InterPro" id="IPR016167">
    <property type="entry name" value="FAD-bd_PCMH_sub1"/>
</dbReference>
<name>A0ABT8YN55_9HYPH</name>
<keyword evidence="2" id="KW-0274">FAD</keyword>
<dbReference type="Gene3D" id="3.30.70.2520">
    <property type="match status" value="1"/>
</dbReference>
<dbReference type="InterPro" id="IPR010031">
    <property type="entry name" value="FAD_lactone_oxidase-like"/>
</dbReference>
<feature type="domain" description="FAD-binding PCMH-type" evidence="4">
    <location>
        <begin position="10"/>
        <end position="178"/>
    </location>
</feature>
<accession>A0ABT8YN55</accession>
<dbReference type="InterPro" id="IPR036318">
    <property type="entry name" value="FAD-bd_PCMH-like_sf"/>
</dbReference>
<evidence type="ECO:0000256" key="2">
    <source>
        <dbReference type="ARBA" id="ARBA00022827"/>
    </source>
</evidence>
<comment type="caution">
    <text evidence="5">The sequence shown here is derived from an EMBL/GenBank/DDBJ whole genome shotgun (WGS) entry which is preliminary data.</text>
</comment>
<dbReference type="PANTHER" id="PTHR43762:SF1">
    <property type="entry name" value="D-ARABINONO-1,4-LACTONE OXIDASE"/>
    <property type="match status" value="1"/>
</dbReference>
<evidence type="ECO:0000256" key="1">
    <source>
        <dbReference type="ARBA" id="ARBA00022630"/>
    </source>
</evidence>
<evidence type="ECO:0000256" key="3">
    <source>
        <dbReference type="ARBA" id="ARBA00023002"/>
    </source>
</evidence>
<keyword evidence="1" id="KW-0285">Flavoprotein</keyword>
<dbReference type="EMBL" id="JAUOZU010000009">
    <property type="protein sequence ID" value="MDO6965160.1"/>
    <property type="molecule type" value="Genomic_DNA"/>
</dbReference>
<dbReference type="Pfam" id="PF01565">
    <property type="entry name" value="FAD_binding_4"/>
    <property type="match status" value="1"/>
</dbReference>
<dbReference type="Proteomes" id="UP001174932">
    <property type="component" value="Unassembled WGS sequence"/>
</dbReference>
<gene>
    <name evidence="5" type="ORF">Q4481_14425</name>
</gene>
<proteinExistence type="predicted"/>
<dbReference type="PIRSF" id="PIRSF000136">
    <property type="entry name" value="LGO_GLO"/>
    <property type="match status" value="1"/>
</dbReference>
<dbReference type="Gene3D" id="3.30.465.10">
    <property type="match status" value="1"/>
</dbReference>
<keyword evidence="3" id="KW-0560">Oxidoreductase</keyword>
<reference evidence="5" key="2">
    <citation type="submission" date="2023-07" db="EMBL/GenBank/DDBJ databases">
        <authorList>
            <person name="Shen H."/>
        </authorList>
    </citation>
    <scope>NUCLEOTIDE SEQUENCE</scope>
    <source>
        <strain evidence="5">TNR-22</strain>
    </source>
</reference>
<evidence type="ECO:0000313" key="6">
    <source>
        <dbReference type="Proteomes" id="UP001174932"/>
    </source>
</evidence>
<dbReference type="InterPro" id="IPR007173">
    <property type="entry name" value="ALO_C"/>
</dbReference>
<dbReference type="PANTHER" id="PTHR43762">
    <property type="entry name" value="L-GULONOLACTONE OXIDASE"/>
    <property type="match status" value="1"/>
</dbReference>
<reference evidence="5" key="1">
    <citation type="journal article" date="2015" name="Int. J. Syst. Evol. Microbiol.">
        <title>Rhizobium alvei sp. nov., isolated from a freshwater river.</title>
        <authorList>
            <person name="Sheu S.Y."/>
            <person name="Huang H.W."/>
            <person name="Young C.C."/>
            <person name="Chen W.M."/>
        </authorList>
    </citation>
    <scope>NUCLEOTIDE SEQUENCE</scope>
    <source>
        <strain evidence="5">TNR-22</strain>
    </source>
</reference>
<evidence type="ECO:0000259" key="4">
    <source>
        <dbReference type="PROSITE" id="PS51387"/>
    </source>
</evidence>
<dbReference type="SUPFAM" id="SSF56176">
    <property type="entry name" value="FAD-binding/transporter-associated domain-like"/>
    <property type="match status" value="1"/>
</dbReference>
<dbReference type="Gene3D" id="1.10.45.10">
    <property type="entry name" value="Vanillyl-alcohol Oxidase, Chain A, domain 4"/>
    <property type="match status" value="1"/>
</dbReference>
<dbReference type="PROSITE" id="PS51387">
    <property type="entry name" value="FAD_PCMH"/>
    <property type="match status" value="1"/>
</dbReference>
<dbReference type="Pfam" id="PF04030">
    <property type="entry name" value="ALO"/>
    <property type="match status" value="1"/>
</dbReference>
<dbReference type="InterPro" id="IPR016166">
    <property type="entry name" value="FAD-bd_PCMH"/>
</dbReference>
<dbReference type="NCBIfam" id="TIGR01679">
    <property type="entry name" value="bact_FAD_ox"/>
    <property type="match status" value="1"/>
</dbReference>
<dbReference type="RefSeq" id="WP_304377092.1">
    <property type="nucleotide sequence ID" value="NZ_JAUOZU010000009.1"/>
</dbReference>
<sequence>MADWKNWSGMHAAQPKLMARPQTIEQLQDVVQTAPGPVRVTGSGHSFTQLVPSDGTIVSVNALSGLKGHDSSACTATVGAGTRLGELTQILHSIDQALANMGDIDQQTLAGALGTATHGTGSTLGAYHTLVEDVEFVDGKGAIRRYSKADNAEMLQAIGVALGCFGILTQVTLKNMQSYRLHKRRYVLPISDMLANFFPMMQGHRSAEFFYVPFSSSAIFVSSDLTDEPATSRPPEEDEDGLKTLKMLRTYLRYIPWARRKLIAGALRKMPREDYVEEWLKVYTSDRRTRFNEMEYHVPIEEGPKAIAEIIALGEKHFPEVYFPLEVRTVAADEMWLSPFYKRPTCSIAVHHDALEDPYPYFAAIEPIFKRHGGRPHWGKMHTLTGADLARLYPRWKDAMDVRRELDPDNRFVSPYIARLIGLDG</sequence>
<keyword evidence="6" id="KW-1185">Reference proteome</keyword>
<evidence type="ECO:0000313" key="5">
    <source>
        <dbReference type="EMBL" id="MDO6965160.1"/>
    </source>
</evidence>
<organism evidence="5 6">
    <name type="scientific">Rhizobium alvei</name>
    <dbReference type="NCBI Taxonomy" id="1132659"/>
    <lineage>
        <taxon>Bacteria</taxon>
        <taxon>Pseudomonadati</taxon>
        <taxon>Pseudomonadota</taxon>
        <taxon>Alphaproteobacteria</taxon>
        <taxon>Hyphomicrobiales</taxon>
        <taxon>Rhizobiaceae</taxon>
        <taxon>Rhizobium/Agrobacterium group</taxon>
        <taxon>Rhizobium</taxon>
    </lineage>
</organism>
<dbReference type="InterPro" id="IPR016171">
    <property type="entry name" value="Vanillyl_alc_oxidase_C-sub2"/>
</dbReference>
<protein>
    <submittedName>
        <fullName evidence="5">D-arabinono-1,4-lactone oxidase</fullName>
    </submittedName>
</protein>
<dbReference type="Gene3D" id="3.30.43.10">
    <property type="entry name" value="Uridine Diphospho-n-acetylenolpyruvylglucosamine Reductase, domain 2"/>
    <property type="match status" value="1"/>
</dbReference>
<dbReference type="InterPro" id="IPR016169">
    <property type="entry name" value="FAD-bd_PCMH_sub2"/>
</dbReference>
<dbReference type="InterPro" id="IPR006094">
    <property type="entry name" value="Oxid_FAD_bind_N"/>
</dbReference>